<dbReference type="SUPFAM" id="SSF51735">
    <property type="entry name" value="NAD(P)-binding Rossmann-fold domains"/>
    <property type="match status" value="1"/>
</dbReference>
<dbReference type="GO" id="GO:0016491">
    <property type="term" value="F:oxidoreductase activity"/>
    <property type="evidence" value="ECO:0007669"/>
    <property type="project" value="InterPro"/>
</dbReference>
<protein>
    <submittedName>
        <fullName evidence="2">Alcohol dehydrogenase</fullName>
    </submittedName>
</protein>
<dbReference type="Gene3D" id="3.90.180.10">
    <property type="entry name" value="Medium-chain alcohol dehydrogenases, catalytic domain"/>
    <property type="match status" value="1"/>
</dbReference>
<dbReference type="EMBL" id="AJYA01000009">
    <property type="protein sequence ID" value="EIM78122.1"/>
    <property type="molecule type" value="Genomic_DNA"/>
</dbReference>
<keyword evidence="3" id="KW-1185">Reference proteome</keyword>
<dbReference type="PANTHER" id="PTHR45033">
    <property type="match status" value="1"/>
</dbReference>
<dbReference type="PANTHER" id="PTHR45033:SF3">
    <property type="entry name" value="DEHYDROGENASE, PUTATIVE (AFU_ORTHOLOGUE AFUA_2G13270)-RELATED"/>
    <property type="match status" value="1"/>
</dbReference>
<proteinExistence type="predicted"/>
<evidence type="ECO:0000313" key="2">
    <source>
        <dbReference type="EMBL" id="EIM78122.1"/>
    </source>
</evidence>
<reference evidence="2 3" key="1">
    <citation type="submission" date="2012-05" db="EMBL/GenBank/DDBJ databases">
        <title>Genome sequence of Nitritalea halalkaliphila LW7.</title>
        <authorList>
            <person name="Jangir P.K."/>
            <person name="Singh A."/>
            <person name="Shivaji S."/>
            <person name="Sharma R."/>
        </authorList>
    </citation>
    <scope>NUCLEOTIDE SEQUENCE [LARGE SCALE GENOMIC DNA]</scope>
    <source>
        <strain evidence="2 3">LW7</strain>
    </source>
</reference>
<dbReference type="Gene3D" id="3.40.50.720">
    <property type="entry name" value="NAD(P)-binding Rossmann-like Domain"/>
    <property type="match status" value="1"/>
</dbReference>
<dbReference type="Pfam" id="PF08240">
    <property type="entry name" value="ADH_N"/>
    <property type="match status" value="1"/>
</dbReference>
<dbReference type="Proteomes" id="UP000005551">
    <property type="component" value="Unassembled WGS sequence"/>
</dbReference>
<name>I5C8H0_9BACT</name>
<dbReference type="SMART" id="SM00829">
    <property type="entry name" value="PKS_ER"/>
    <property type="match status" value="1"/>
</dbReference>
<evidence type="ECO:0000313" key="3">
    <source>
        <dbReference type="Proteomes" id="UP000005551"/>
    </source>
</evidence>
<dbReference type="PATRIC" id="fig|1189621.3.peg.1047"/>
<dbReference type="InterPro" id="IPR020843">
    <property type="entry name" value="ER"/>
</dbReference>
<dbReference type="InterPro" id="IPR052711">
    <property type="entry name" value="Zinc_ADH-like"/>
</dbReference>
<evidence type="ECO:0000259" key="1">
    <source>
        <dbReference type="SMART" id="SM00829"/>
    </source>
</evidence>
<dbReference type="InterPro" id="IPR013149">
    <property type="entry name" value="ADH-like_C"/>
</dbReference>
<dbReference type="SUPFAM" id="SSF50129">
    <property type="entry name" value="GroES-like"/>
    <property type="match status" value="1"/>
</dbReference>
<dbReference type="InterPro" id="IPR036291">
    <property type="entry name" value="NAD(P)-bd_dom_sf"/>
</dbReference>
<dbReference type="STRING" id="1189621.A3SI_05037"/>
<dbReference type="AlphaFoldDB" id="I5C8H0"/>
<accession>I5C8H0</accession>
<dbReference type="InterPro" id="IPR011032">
    <property type="entry name" value="GroES-like_sf"/>
</dbReference>
<sequence length="347" mass="37401">MYISLRNLSINMKIQGIVLDREKSDKIELREVALPLLGPTEVRVALKAAALNHRDEWCRQGLYPGLADGVILGSDGAGVVEAVGATVDPHWVGKEVIINPALDWGADEGAQQKSFSILGMPRHGTLATHVQVDQNRLHEKPEHLSWEAAAALPLAGLTAYRALMVQGGCVAGEQVLVTGFGGGVAQFAAQFALAAGAIVSTSSSSTEKLAKAREVGVQHTFQYTDEQWVKAALAETEGYHLIIDSAMGDTLAQLIKVARPGGRLVFYGATRGNPSGFDARKVFWSQLKLIGSTMGSDADFSAMLDFVREHRIQPVVDQVFGMEEAVEAFERMKAGAQLGKIVIRTRR</sequence>
<feature type="domain" description="Enoyl reductase (ER)" evidence="1">
    <location>
        <begin position="23"/>
        <end position="343"/>
    </location>
</feature>
<dbReference type="InterPro" id="IPR013154">
    <property type="entry name" value="ADH-like_N"/>
</dbReference>
<dbReference type="Pfam" id="PF00107">
    <property type="entry name" value="ADH_zinc_N"/>
    <property type="match status" value="1"/>
</dbReference>
<comment type="caution">
    <text evidence="2">The sequence shown here is derived from an EMBL/GenBank/DDBJ whole genome shotgun (WGS) entry which is preliminary data.</text>
</comment>
<gene>
    <name evidence="2" type="ORF">A3SI_05037</name>
</gene>
<organism evidence="2 3">
    <name type="scientific">Nitritalea halalkaliphila LW7</name>
    <dbReference type="NCBI Taxonomy" id="1189621"/>
    <lineage>
        <taxon>Bacteria</taxon>
        <taxon>Pseudomonadati</taxon>
        <taxon>Bacteroidota</taxon>
        <taxon>Cytophagia</taxon>
        <taxon>Cytophagales</taxon>
        <taxon>Cyclobacteriaceae</taxon>
        <taxon>Nitritalea</taxon>
    </lineage>
</organism>